<dbReference type="GO" id="GO:0005524">
    <property type="term" value="F:ATP binding"/>
    <property type="evidence" value="ECO:0007669"/>
    <property type="project" value="UniProtKB-KW"/>
</dbReference>
<protein>
    <submittedName>
        <fullName evidence="6">ABC transporter ATP-binding protein</fullName>
    </submittedName>
</protein>
<dbReference type="PROSITE" id="PS50893">
    <property type="entry name" value="ABC_TRANSPORTER_2"/>
    <property type="match status" value="1"/>
</dbReference>
<dbReference type="PANTHER" id="PTHR46743:SF2">
    <property type="entry name" value="TEICHOIC ACIDS EXPORT ATP-BINDING PROTEIN TAGH"/>
    <property type="match status" value="1"/>
</dbReference>
<dbReference type="InterPro" id="IPR027417">
    <property type="entry name" value="P-loop_NTPase"/>
</dbReference>
<dbReference type="SMART" id="SM00382">
    <property type="entry name" value="AAA"/>
    <property type="match status" value="1"/>
</dbReference>
<feature type="domain" description="ABC transporter" evidence="5">
    <location>
        <begin position="34"/>
        <end position="259"/>
    </location>
</feature>
<dbReference type="EMBL" id="CP118166">
    <property type="protein sequence ID" value="WDI32479.1"/>
    <property type="molecule type" value="Genomic_DNA"/>
</dbReference>
<dbReference type="PANTHER" id="PTHR46743">
    <property type="entry name" value="TEICHOIC ACIDS EXPORT ATP-BINDING PROTEIN TAGH"/>
    <property type="match status" value="1"/>
</dbReference>
<keyword evidence="3" id="KW-0547">Nucleotide-binding</keyword>
<dbReference type="InterPro" id="IPR050683">
    <property type="entry name" value="Bact_Polysacc_Export_ATP-bd"/>
</dbReference>
<dbReference type="GO" id="GO:0016887">
    <property type="term" value="F:ATP hydrolysis activity"/>
    <property type="evidence" value="ECO:0007669"/>
    <property type="project" value="InterPro"/>
</dbReference>
<evidence type="ECO:0000259" key="5">
    <source>
        <dbReference type="PROSITE" id="PS50893"/>
    </source>
</evidence>
<accession>A0AAE9ZD20</accession>
<dbReference type="KEGG" id="hfl:PUV54_04630"/>
<evidence type="ECO:0000256" key="1">
    <source>
        <dbReference type="ARBA" id="ARBA00005417"/>
    </source>
</evidence>
<keyword evidence="7" id="KW-1185">Reference proteome</keyword>
<keyword evidence="2" id="KW-0813">Transport</keyword>
<proteinExistence type="inferred from homology"/>
<dbReference type="Gene3D" id="3.40.50.300">
    <property type="entry name" value="P-loop containing nucleotide triphosphate hydrolases"/>
    <property type="match status" value="1"/>
</dbReference>
<dbReference type="GO" id="GO:0016020">
    <property type="term" value="C:membrane"/>
    <property type="evidence" value="ECO:0007669"/>
    <property type="project" value="InterPro"/>
</dbReference>
<name>A0AAE9ZD20_9PROT</name>
<dbReference type="GO" id="GO:0140359">
    <property type="term" value="F:ABC-type transporter activity"/>
    <property type="evidence" value="ECO:0007669"/>
    <property type="project" value="InterPro"/>
</dbReference>
<evidence type="ECO:0000256" key="2">
    <source>
        <dbReference type="ARBA" id="ARBA00022448"/>
    </source>
</evidence>
<dbReference type="Proteomes" id="UP001214043">
    <property type="component" value="Chromosome"/>
</dbReference>
<gene>
    <name evidence="6" type="ORF">PUV54_04630</name>
</gene>
<dbReference type="RefSeq" id="WP_274494403.1">
    <property type="nucleotide sequence ID" value="NZ_CP118166.1"/>
</dbReference>
<dbReference type="SUPFAM" id="SSF52540">
    <property type="entry name" value="P-loop containing nucleoside triphosphate hydrolases"/>
    <property type="match status" value="1"/>
</dbReference>
<dbReference type="CDD" id="cd10147">
    <property type="entry name" value="Wzt_C-like"/>
    <property type="match status" value="1"/>
</dbReference>
<organism evidence="6 7">
    <name type="scientific">Hyphococcus flavus</name>
    <dbReference type="NCBI Taxonomy" id="1866326"/>
    <lineage>
        <taxon>Bacteria</taxon>
        <taxon>Pseudomonadati</taxon>
        <taxon>Pseudomonadota</taxon>
        <taxon>Alphaproteobacteria</taxon>
        <taxon>Parvularculales</taxon>
        <taxon>Parvularculaceae</taxon>
        <taxon>Hyphococcus</taxon>
    </lineage>
</organism>
<dbReference type="CDD" id="cd03220">
    <property type="entry name" value="ABC_KpsT_Wzt"/>
    <property type="match status" value="1"/>
</dbReference>
<dbReference type="AlphaFoldDB" id="A0AAE9ZD20"/>
<dbReference type="InterPro" id="IPR003593">
    <property type="entry name" value="AAA+_ATPase"/>
</dbReference>
<evidence type="ECO:0000256" key="3">
    <source>
        <dbReference type="ARBA" id="ARBA00022741"/>
    </source>
</evidence>
<dbReference type="Pfam" id="PF00005">
    <property type="entry name" value="ABC_tran"/>
    <property type="match status" value="1"/>
</dbReference>
<evidence type="ECO:0000256" key="4">
    <source>
        <dbReference type="ARBA" id="ARBA00022840"/>
    </source>
</evidence>
<keyword evidence="4 6" id="KW-0067">ATP-binding</keyword>
<dbReference type="InterPro" id="IPR029439">
    <property type="entry name" value="Wzt_C"/>
</dbReference>
<dbReference type="InterPro" id="IPR003439">
    <property type="entry name" value="ABC_transporter-like_ATP-bd"/>
</dbReference>
<dbReference type="Gene3D" id="2.70.50.60">
    <property type="entry name" value="abc- transporter (atp binding component) like domain"/>
    <property type="match status" value="1"/>
</dbReference>
<reference evidence="6" key="1">
    <citation type="submission" date="2023-02" db="EMBL/GenBank/DDBJ databases">
        <title>Genome sequence of Hyphococcus flavus.</title>
        <authorList>
            <person name="Rong J.-C."/>
            <person name="Zhao Q."/>
            <person name="Yi M."/>
            <person name="Wu J.-Y."/>
        </authorList>
    </citation>
    <scope>NUCLEOTIDE SEQUENCE</scope>
    <source>
        <strain evidence="6">MCCC 1K03223</strain>
    </source>
</reference>
<sequence>MSDDNATVVLSVDGVFKKFSRSEDGARKILASQLKNALLNKNPPARKSGASEFWALQDISFKVRRGEVLGVIGFNGAGKSTLLRVLAGLMLPDAGEVRTYGETGALLELGAGMRPNLTGKRNIFVKGALMGKTPAEMEALYPEIAEFTELGDFLSAPLKTYSSGMRLRLGFSIAVHMRPDILLLDEILSVGDYAFKQKCRGMINQMLEKAGVVFVTHSMNDVRQICDRVIVLDRGKILFHGAPQKAIDVYYELANKGAGGLANAKESKINFYGEVFHNDARIFDVSYKWRNADGSVEGLFDTWAPAECRIRFKLKKKPRRLVVGIVIWSMDGLKISALATDMSPEQLFNHNSLEHEIALTLPQLSLNPGKYLSTVAIVDNGEALHRGVMDHFSVVSSQRNDGVYTPAHQWSAIKGSNGDDVDASAPATVRNENV</sequence>
<comment type="similarity">
    <text evidence="1">Belongs to the ABC transporter superfamily.</text>
</comment>
<evidence type="ECO:0000313" key="7">
    <source>
        <dbReference type="Proteomes" id="UP001214043"/>
    </source>
</evidence>
<dbReference type="InterPro" id="IPR015860">
    <property type="entry name" value="ABC_transpr_TagH-like"/>
</dbReference>
<evidence type="ECO:0000313" key="6">
    <source>
        <dbReference type="EMBL" id="WDI32479.1"/>
    </source>
</evidence>